<accession>A0A3G5BIM2</accession>
<proteinExistence type="evidence at transcript level"/>
<feature type="signal peptide" evidence="1">
    <location>
        <begin position="1"/>
        <end position="19"/>
    </location>
</feature>
<evidence type="ECO:0000256" key="1">
    <source>
        <dbReference type="SAM" id="SignalP"/>
    </source>
</evidence>
<name>A0A3G5BIM2_DOLGE</name>
<protein>
    <submittedName>
        <fullName evidence="2">Venom polypeptide</fullName>
    </submittedName>
</protein>
<dbReference type="AlphaFoldDB" id="A0A3G5BIM2"/>
<dbReference type="EMBL" id="MK075231">
    <property type="protein sequence ID" value="AYV99634.1"/>
    <property type="molecule type" value="mRNA"/>
</dbReference>
<keyword evidence="1" id="KW-0732">Signal</keyword>
<reference evidence="2" key="1">
    <citation type="journal article" date="2018" name="Toxins">
        <title>Buzz kill: function and proteomic composition of venom from the giant assassin fly Dolopus genitalis (Diptera: Asilidae).</title>
        <authorList>
            <person name="Walker A.A."/>
            <person name="Dobson J."/>
            <person name="Jin J."/>
            <person name="Robinson S.D."/>
            <person name="Herzig V."/>
            <person name="Vetter I."/>
            <person name="King G.F."/>
            <person name="Fry B.G."/>
        </authorList>
    </citation>
    <scope>NUCLEOTIDE SEQUENCE</scope>
    <source>
        <strain evidence="2">U-Asilidin3-Dg113</strain>
        <tissue evidence="2">Venom/thoracic glands</tissue>
    </source>
</reference>
<sequence length="157" mass="18430">MRALFVLLLVAVCATATFARAVEESEIIPTELIQEEEFDVEETPYDVEELLDDFIIEELAPEEDLQEDEDEGDNEEYKIRISKAWFKRLLNRLKGKIVNLYKKACERKQGHDVCKKWARENINKKNLDKFWREVKPLIKDYCSASPHPLCIAVRILM</sequence>
<evidence type="ECO:0000313" key="2">
    <source>
        <dbReference type="EMBL" id="AYV99634.1"/>
    </source>
</evidence>
<organism evidence="2">
    <name type="scientific">Dolopus genitalis</name>
    <name type="common">Giant Australian assassin fly</name>
    <name type="synonym">Asilus genitalis</name>
    <dbReference type="NCBI Taxonomy" id="2488630"/>
    <lineage>
        <taxon>Eukaryota</taxon>
        <taxon>Metazoa</taxon>
        <taxon>Ecdysozoa</taxon>
        <taxon>Arthropoda</taxon>
        <taxon>Hexapoda</taxon>
        <taxon>Insecta</taxon>
        <taxon>Pterygota</taxon>
        <taxon>Neoptera</taxon>
        <taxon>Endopterygota</taxon>
        <taxon>Diptera</taxon>
        <taxon>Brachycera</taxon>
        <taxon>Muscomorpha</taxon>
        <taxon>Asiloidea</taxon>
        <taxon>Asilidae</taxon>
        <taxon>Asilinae</taxon>
        <taxon>Dolopus</taxon>
    </lineage>
</organism>
<feature type="chain" id="PRO_5018056219" evidence="1">
    <location>
        <begin position="20"/>
        <end position="157"/>
    </location>
</feature>